<dbReference type="EMBL" id="AYLP01001011">
    <property type="protein sequence ID" value="ESS55122.1"/>
    <property type="molecule type" value="Genomic_DNA"/>
</dbReference>
<evidence type="ECO:0000313" key="3">
    <source>
        <dbReference type="Proteomes" id="UP000017861"/>
    </source>
</evidence>
<feature type="transmembrane region" description="Helical" evidence="1">
    <location>
        <begin position="35"/>
        <end position="54"/>
    </location>
</feature>
<evidence type="ECO:0000256" key="1">
    <source>
        <dbReference type="SAM" id="Phobius"/>
    </source>
</evidence>
<keyword evidence="1" id="KW-0472">Membrane</keyword>
<dbReference type="AlphaFoldDB" id="V5ANB3"/>
<dbReference type="Proteomes" id="UP000017861">
    <property type="component" value="Unassembled WGS sequence"/>
</dbReference>
<proteinExistence type="predicted"/>
<evidence type="ECO:0000313" key="2">
    <source>
        <dbReference type="EMBL" id="ESS55122.1"/>
    </source>
</evidence>
<comment type="caution">
    <text evidence="2">The sequence shown here is derived from an EMBL/GenBank/DDBJ whole genome shotgun (WGS) entry which is preliminary data.</text>
</comment>
<gene>
    <name evidence="2" type="ORF">TCDM_13424</name>
</gene>
<protein>
    <submittedName>
        <fullName evidence="2">Putative mucin-associated surface protein (MASP)</fullName>
    </submittedName>
</protein>
<accession>V5ANB3</accession>
<reference evidence="2 3" key="1">
    <citation type="journal article" date="2014" name="Genome Announc.">
        <title>Trypanosoma cruzi Clone Dm28c Draft Genome Sequence.</title>
        <authorList>
            <person name="Grisard E.C."/>
            <person name="Teixeira S.M."/>
            <person name="de Almeida L.G."/>
            <person name="Stoco P.H."/>
            <person name="Gerber A.L."/>
            <person name="Talavera-Lopez C."/>
            <person name="Lima O.C."/>
            <person name="Andersson B."/>
            <person name="de Vasconcelos A.T."/>
        </authorList>
    </citation>
    <scope>NUCLEOTIDE SEQUENCE [LARGE SCALE GENOMIC DNA]</scope>
    <source>
        <strain evidence="2 3">Dm28c</strain>
    </source>
</reference>
<sequence length="85" mass="10058">MKCEECCVGWWNRKFFFIFIFYCRHYVYTETSGRFIVLHGTSVVIFPLFIYFLVWRAVSEFRNRTDSLCLMVCASCHLSLCGGCV</sequence>
<organism evidence="2 3">
    <name type="scientific">Trypanosoma cruzi Dm28c</name>
    <dbReference type="NCBI Taxonomy" id="1416333"/>
    <lineage>
        <taxon>Eukaryota</taxon>
        <taxon>Discoba</taxon>
        <taxon>Euglenozoa</taxon>
        <taxon>Kinetoplastea</taxon>
        <taxon>Metakinetoplastina</taxon>
        <taxon>Trypanosomatida</taxon>
        <taxon>Trypanosomatidae</taxon>
        <taxon>Trypanosoma</taxon>
        <taxon>Schizotrypanum</taxon>
    </lineage>
</organism>
<keyword evidence="1" id="KW-0812">Transmembrane</keyword>
<dbReference type="VEuPathDB" id="TriTrypDB:TCDM_13424"/>
<name>V5ANB3_TRYCR</name>
<keyword evidence="1" id="KW-1133">Transmembrane helix</keyword>